<sequence length="523" mass="55483">MRLVEAIVDVGSEVDVETVGTRVAAASARLTGARTAILRLGSGSSAGAGSGSGSSAARTFRHGVGTEDARRLLAGPELTAAREEVAETGEAVHRPGLLALPLPAGGPDGAEEAGSTNGTGSTDGTSTGVLYLLNRRDTSFSPDDEVAVTILGTAAVTALHNAERYETERRRRRWLRSTSELTYQLLGELDRHDAVELLVTRLREVSGADFGALLLLDPSTPGTVILESAHGEGIEGTSGGRAPLRGLTAQVVSSGQSVVSDDIRSVPGYNPPPAWHAALANVGLAMLTPLAAEGEVLGVLFAGWQQGSDSERLTATDVALVEMFANQAALALRQQRAQEERVERGVLEDRDRIAADLHERVIRLLFDVSAKLHLVAGLRDRPDVGSRVERAIGDLDAATREVRGAIFALTEPPPGTQSLHADLLAAIDRARERFGLVPRLVVHGPLESVPPKVRAELVAAARSAFDRIEEAGPPRRLQVEVHAGHDEVRLRVTWSAVDEPPGGLAYEQTATDWRAPLGVREER</sequence>
<gene>
    <name evidence="3" type="ORF">FHR37_000957</name>
    <name evidence="4" type="ORF">SAMN05421678_11916</name>
</gene>
<accession>A0A1I3AG66</accession>
<evidence type="ECO:0000313" key="3">
    <source>
        <dbReference type="EMBL" id="NYH82106.1"/>
    </source>
</evidence>
<evidence type="ECO:0000313" key="5">
    <source>
        <dbReference type="Proteomes" id="UP000199052"/>
    </source>
</evidence>
<evidence type="ECO:0000313" key="6">
    <source>
        <dbReference type="Proteomes" id="UP000533017"/>
    </source>
</evidence>
<dbReference type="InterPro" id="IPR029016">
    <property type="entry name" value="GAF-like_dom_sf"/>
</dbReference>
<name>A0A1I3AG66_9ACTN</name>
<dbReference type="EMBL" id="JACBZA010000001">
    <property type="protein sequence ID" value="NYH82106.1"/>
    <property type="molecule type" value="Genomic_DNA"/>
</dbReference>
<dbReference type="Pfam" id="PF13185">
    <property type="entry name" value="GAF_2"/>
    <property type="match status" value="1"/>
</dbReference>
<dbReference type="InterPro" id="IPR003018">
    <property type="entry name" value="GAF"/>
</dbReference>
<reference evidence="3 6" key="2">
    <citation type="submission" date="2020-07" db="EMBL/GenBank/DDBJ databases">
        <title>Sequencing the genomes of 1000 actinobacteria strains.</title>
        <authorList>
            <person name="Klenk H.-P."/>
        </authorList>
    </citation>
    <scope>NUCLEOTIDE SEQUENCE [LARGE SCALE GENOMIC DNA]</scope>
    <source>
        <strain evidence="3 6">DSM 45117</strain>
    </source>
</reference>
<evidence type="ECO:0000259" key="2">
    <source>
        <dbReference type="SMART" id="SM00065"/>
    </source>
</evidence>
<feature type="compositionally biased region" description="Low complexity" evidence="1">
    <location>
        <begin position="112"/>
        <end position="125"/>
    </location>
</feature>
<proteinExistence type="predicted"/>
<dbReference type="SMART" id="SM00065">
    <property type="entry name" value="GAF"/>
    <property type="match status" value="1"/>
</dbReference>
<evidence type="ECO:0000313" key="4">
    <source>
        <dbReference type="EMBL" id="SFH48689.1"/>
    </source>
</evidence>
<dbReference type="Gene3D" id="3.30.450.40">
    <property type="match status" value="2"/>
</dbReference>
<dbReference type="Proteomes" id="UP000533017">
    <property type="component" value="Unassembled WGS sequence"/>
</dbReference>
<dbReference type="AlphaFoldDB" id="A0A1I3AG66"/>
<dbReference type="EMBL" id="FOOI01000019">
    <property type="protein sequence ID" value="SFH48689.1"/>
    <property type="molecule type" value="Genomic_DNA"/>
</dbReference>
<organism evidence="4 5">
    <name type="scientific">Actinopolymorpha cephalotaxi</name>
    <dbReference type="NCBI Taxonomy" id="504797"/>
    <lineage>
        <taxon>Bacteria</taxon>
        <taxon>Bacillati</taxon>
        <taxon>Actinomycetota</taxon>
        <taxon>Actinomycetes</taxon>
        <taxon>Propionibacteriales</taxon>
        <taxon>Actinopolymorphaceae</taxon>
        <taxon>Actinopolymorpha</taxon>
    </lineage>
</organism>
<protein>
    <submittedName>
        <fullName evidence="4">GAF domain-containing protein</fullName>
    </submittedName>
</protein>
<reference evidence="4 5" key="1">
    <citation type="submission" date="2016-10" db="EMBL/GenBank/DDBJ databases">
        <authorList>
            <person name="de Groot N.N."/>
        </authorList>
    </citation>
    <scope>NUCLEOTIDE SEQUENCE [LARGE SCALE GENOMIC DNA]</scope>
    <source>
        <strain evidence="4 5">CPCC 202808</strain>
    </source>
</reference>
<feature type="domain" description="GAF" evidence="2">
    <location>
        <begin position="190"/>
        <end position="342"/>
    </location>
</feature>
<dbReference type="SUPFAM" id="SSF55781">
    <property type="entry name" value="GAF domain-like"/>
    <property type="match status" value="2"/>
</dbReference>
<dbReference type="RefSeq" id="WP_175542782.1">
    <property type="nucleotide sequence ID" value="NZ_FOOI01000019.1"/>
</dbReference>
<evidence type="ECO:0000256" key="1">
    <source>
        <dbReference type="SAM" id="MobiDB-lite"/>
    </source>
</evidence>
<feature type="region of interest" description="Disordered" evidence="1">
    <location>
        <begin position="103"/>
        <end position="125"/>
    </location>
</feature>
<keyword evidence="6" id="KW-1185">Reference proteome</keyword>
<dbReference type="STRING" id="504797.SAMN05421678_11916"/>
<dbReference type="Proteomes" id="UP000199052">
    <property type="component" value="Unassembled WGS sequence"/>
</dbReference>